<proteinExistence type="predicted"/>
<dbReference type="HOGENOM" id="CLU_068890_1_0_10"/>
<dbReference type="PATRIC" id="fig|742817.3.peg.23"/>
<accession>H1DD45</accession>
<dbReference type="InterPro" id="IPR029039">
    <property type="entry name" value="Flavoprotein-like_sf"/>
</dbReference>
<dbReference type="EMBL" id="ADMC01000001">
    <property type="protein sequence ID" value="EHP51021.1"/>
    <property type="molecule type" value="Genomic_DNA"/>
</dbReference>
<dbReference type="Proteomes" id="UP000004892">
    <property type="component" value="Unassembled WGS sequence"/>
</dbReference>
<gene>
    <name evidence="2" type="ORF">HMPREF9449_00023</name>
</gene>
<feature type="domain" description="Flavodoxin-like" evidence="1">
    <location>
        <begin position="45"/>
        <end position="206"/>
    </location>
</feature>
<dbReference type="PROSITE" id="PS50902">
    <property type="entry name" value="FLAVODOXIN_LIKE"/>
    <property type="match status" value="1"/>
</dbReference>
<sequence length="206" mass="23051">MKKIFGILALGLVYAGFLWAVCPGCRANIPQENAIIKPKSEMKTLIVYFSYTAGNTKRIAEKVQKAIGGDLVSLEPVKPYSDDYEKVVKQGREEVEGGYKPELKSLGVDLQNYDRIIVGTPTWWYRMAPVVLSFLSSNDFRGKVVVPFMTNAGWPGSVITDMVSLAEGNGAKVEHAHAFKFSSDEKHFDRMVTPVEELEQWIDDLK</sequence>
<dbReference type="eggNOG" id="COG0716">
    <property type="taxonomic scope" value="Bacteria"/>
</dbReference>
<dbReference type="PANTHER" id="PTHR39201">
    <property type="entry name" value="EXPORTED PROTEIN-RELATED"/>
    <property type="match status" value="1"/>
</dbReference>
<name>H1DD45_9BACT</name>
<dbReference type="GO" id="GO:0010181">
    <property type="term" value="F:FMN binding"/>
    <property type="evidence" value="ECO:0007669"/>
    <property type="project" value="InterPro"/>
</dbReference>
<evidence type="ECO:0000259" key="1">
    <source>
        <dbReference type="PROSITE" id="PS50902"/>
    </source>
</evidence>
<dbReference type="SUPFAM" id="SSF52218">
    <property type="entry name" value="Flavoproteins"/>
    <property type="match status" value="1"/>
</dbReference>
<dbReference type="STRING" id="742817.HMPREF9449_00023"/>
<dbReference type="PANTHER" id="PTHR39201:SF1">
    <property type="entry name" value="FLAVODOXIN-LIKE DOMAIN-CONTAINING PROTEIN"/>
    <property type="match status" value="1"/>
</dbReference>
<evidence type="ECO:0000313" key="2">
    <source>
        <dbReference type="EMBL" id="EHP51021.1"/>
    </source>
</evidence>
<dbReference type="Gene3D" id="3.40.50.360">
    <property type="match status" value="1"/>
</dbReference>
<reference evidence="2 3" key="1">
    <citation type="submission" date="2012-01" db="EMBL/GenBank/DDBJ databases">
        <title>The Genome Sequence of Odoribacter laneus YIT 12061.</title>
        <authorList>
            <consortium name="The Broad Institute Genome Sequencing Platform"/>
            <person name="Earl A."/>
            <person name="Ward D."/>
            <person name="Feldgarden M."/>
            <person name="Gevers D."/>
            <person name="Morotomi M."/>
            <person name="Young S.K."/>
            <person name="Zeng Q."/>
            <person name="Gargeya S."/>
            <person name="Fitzgerald M."/>
            <person name="Haas B."/>
            <person name="Abouelleil A."/>
            <person name="Alvarado L."/>
            <person name="Arachchi H.M."/>
            <person name="Berlin A."/>
            <person name="Chapman S.B."/>
            <person name="Gearin G."/>
            <person name="Goldberg J."/>
            <person name="Griggs A."/>
            <person name="Gujja S."/>
            <person name="Hansen M."/>
            <person name="Heiman D."/>
            <person name="Howarth C."/>
            <person name="Larimer J."/>
            <person name="Lui A."/>
            <person name="MacDonald P.J.P."/>
            <person name="McCowen C."/>
            <person name="Montmayeur A."/>
            <person name="Murphy C."/>
            <person name="Neiman D."/>
            <person name="Pearson M."/>
            <person name="Priest M."/>
            <person name="Roberts A."/>
            <person name="Saif S."/>
            <person name="Shea T."/>
            <person name="Sisk P."/>
            <person name="Stolte C."/>
            <person name="Sykes S."/>
            <person name="Wortman J."/>
            <person name="Nusbaum C."/>
            <person name="Birren B."/>
        </authorList>
    </citation>
    <scope>NUCLEOTIDE SEQUENCE [LARGE SCALE GENOMIC DNA]</scope>
    <source>
        <strain evidence="2 3">YIT 12061</strain>
    </source>
</reference>
<organism evidence="2 3">
    <name type="scientific">Odoribacter laneus YIT 12061</name>
    <dbReference type="NCBI Taxonomy" id="742817"/>
    <lineage>
        <taxon>Bacteria</taxon>
        <taxon>Pseudomonadati</taxon>
        <taxon>Bacteroidota</taxon>
        <taxon>Bacteroidia</taxon>
        <taxon>Bacteroidales</taxon>
        <taxon>Odoribacteraceae</taxon>
        <taxon>Odoribacter</taxon>
    </lineage>
</organism>
<protein>
    <recommendedName>
        <fullName evidence="1">Flavodoxin-like domain-containing protein</fullName>
    </recommendedName>
</protein>
<comment type="caution">
    <text evidence="2">The sequence shown here is derived from an EMBL/GenBank/DDBJ whole genome shotgun (WGS) entry which is preliminary data.</text>
</comment>
<dbReference type="RefSeq" id="WP_009135177.1">
    <property type="nucleotide sequence ID" value="NZ_JH594596.1"/>
</dbReference>
<keyword evidence="3" id="KW-1185">Reference proteome</keyword>
<dbReference type="GeneID" id="98067703"/>
<dbReference type="InterPro" id="IPR008254">
    <property type="entry name" value="Flavodoxin/NO_synth"/>
</dbReference>
<evidence type="ECO:0000313" key="3">
    <source>
        <dbReference type="Proteomes" id="UP000004892"/>
    </source>
</evidence>
<dbReference type="Pfam" id="PF12682">
    <property type="entry name" value="Flavodoxin_4"/>
    <property type="match status" value="1"/>
</dbReference>
<dbReference type="AlphaFoldDB" id="H1DD45"/>